<dbReference type="CDD" id="cd00044">
    <property type="entry name" value="CysPc"/>
    <property type="match status" value="1"/>
</dbReference>
<dbReference type="InterPro" id="IPR022684">
    <property type="entry name" value="Calpain_cysteine_protease"/>
</dbReference>
<dbReference type="AlphaFoldDB" id="A0A8S9P9Y2"/>
<evidence type="ECO:0000256" key="2">
    <source>
        <dbReference type="ARBA" id="ARBA00022670"/>
    </source>
</evidence>
<dbReference type="PANTHER" id="PTHR10183:SF379">
    <property type="entry name" value="CALPAIN-5"/>
    <property type="match status" value="1"/>
</dbReference>
<feature type="active site" evidence="5 6">
    <location>
        <position position="591"/>
    </location>
</feature>
<comment type="similarity">
    <text evidence="1">Belongs to the peptidase C2 family.</text>
</comment>
<name>A0A8S9P9Y2_BRACR</name>
<dbReference type="Pfam" id="PF01067">
    <property type="entry name" value="Calpain_III"/>
    <property type="match status" value="1"/>
</dbReference>
<comment type="caution">
    <text evidence="8">The sequence shown here is derived from an EMBL/GenBank/DDBJ whole genome shotgun (WGS) entry which is preliminary data.</text>
</comment>
<dbReference type="InterPro" id="IPR038765">
    <property type="entry name" value="Papain-like_cys_pep_sf"/>
</dbReference>
<evidence type="ECO:0000256" key="4">
    <source>
        <dbReference type="ARBA" id="ARBA00022807"/>
    </source>
</evidence>
<evidence type="ECO:0000256" key="1">
    <source>
        <dbReference type="ARBA" id="ARBA00007623"/>
    </source>
</evidence>
<evidence type="ECO:0000259" key="7">
    <source>
        <dbReference type="PROSITE" id="PS50203"/>
    </source>
</evidence>
<keyword evidence="3 6" id="KW-0378">Hydrolase</keyword>
<evidence type="ECO:0000256" key="6">
    <source>
        <dbReference type="PROSITE-ProRule" id="PRU00239"/>
    </source>
</evidence>
<dbReference type="GO" id="GO:0006508">
    <property type="term" value="P:proteolysis"/>
    <property type="evidence" value="ECO:0007669"/>
    <property type="project" value="UniProtKB-KW"/>
</dbReference>
<dbReference type="PRINTS" id="PR00704">
    <property type="entry name" value="CALPAIN"/>
</dbReference>
<dbReference type="Gene3D" id="3.90.70.10">
    <property type="entry name" value="Cysteine proteinases"/>
    <property type="match status" value="3"/>
</dbReference>
<dbReference type="InterPro" id="IPR022682">
    <property type="entry name" value="Calpain_domain_III"/>
</dbReference>
<gene>
    <name evidence="8" type="ORF">F2Q69_00010138</name>
</gene>
<dbReference type="InterPro" id="IPR001300">
    <property type="entry name" value="Peptidase_C2_calpain_cat"/>
</dbReference>
<dbReference type="PROSITE" id="PS50203">
    <property type="entry name" value="CALPAIN_CAT"/>
    <property type="match status" value="2"/>
</dbReference>
<evidence type="ECO:0000256" key="5">
    <source>
        <dbReference type="PIRSR" id="PIRSR622684-1"/>
    </source>
</evidence>
<comment type="caution">
    <text evidence="6">Lacks conserved residue(s) required for the propagation of feature annotation.</text>
</comment>
<dbReference type="PANTHER" id="PTHR10183">
    <property type="entry name" value="CALPAIN"/>
    <property type="match status" value="1"/>
</dbReference>
<keyword evidence="2 6" id="KW-0645">Protease</keyword>
<dbReference type="InterPro" id="IPR036213">
    <property type="entry name" value="Calpain_III_sf"/>
</dbReference>
<proteinExistence type="inferred from homology"/>
<sequence length="706" mass="78576">MEADAGEATCYLDGGFDGYQTGLPLSIGNAIWEQGAEVWLDEAASLHAAIGVADLDMIDLADDNWQWTDSPPRADGWDSDPADVDLYDRDDVDWDGQCSSGRKRRSGRDFVLSVDSFARRYRKPRMETQEEINHRMRSVHGSYEALEGGLVQDALVDLTGGAGEEIDLRSAQAQIDLASGRLWSQLLRFKQEGFLLGAGSPSGSDVHVSSSGIVQGHAYSVLQSNEGIFWMSWQDFQIHFRSIYVCRVYPREMRYSVHGQWRNCSAGGCQDYSSWHQNPQFRLRATGSDASLPIHVFITLTQGVGFSRTTPGLLNYQSSHDSQLFYIGMRILKTRGHHGGFDGYQTGLPLSIGNAIWEQGAEVWLDEAASLHAAIGVADLDMIDLADDNWQWTDSPPRADGWDSDPADVDLYDRDDVDWDGQCSSGRKRRSGRDFVLSGRLGDCWFLSAVAVLTEVSQISEVIITPEYNEEGIYTVRFCIQGEWVPVVIDDWIPCESPGKPAFATSKRLNELWVSIVEKAYAKLHGSYEALEGGLVQDALVDLTGEGFLLGAGSPSGSDVHVSSSGIVQGHAYSVLQVREVDGHRLVQIRNPWANEVEWNGPWSDPSPERSDRMKHKLKHVLQVLSLVTYPFALKYVCVLIRRVQQSNEGIFWMSWQDFQIHFRSVYVCRVYTLERCVIQSMASGETAVPVAAKTIAHGIKIRSSG</sequence>
<dbReference type="SUPFAM" id="SSF54001">
    <property type="entry name" value="Cysteine proteinases"/>
    <property type="match status" value="2"/>
</dbReference>
<evidence type="ECO:0000313" key="9">
    <source>
        <dbReference type="Proteomes" id="UP000712600"/>
    </source>
</evidence>
<dbReference type="Pfam" id="PF00648">
    <property type="entry name" value="Peptidase_C2"/>
    <property type="match status" value="3"/>
</dbReference>
<feature type="active site" evidence="5 6">
    <location>
        <position position="571"/>
    </location>
</feature>
<feature type="active site" evidence="5 6">
    <location>
        <position position="444"/>
    </location>
</feature>
<dbReference type="EMBL" id="QGKX02001521">
    <property type="protein sequence ID" value="KAF3514474.1"/>
    <property type="molecule type" value="Genomic_DNA"/>
</dbReference>
<keyword evidence="4 6" id="KW-0788">Thiol protease</keyword>
<protein>
    <recommendedName>
        <fullName evidence="7">Calpain catalytic domain-containing protein</fullName>
    </recommendedName>
</protein>
<reference evidence="8" key="1">
    <citation type="submission" date="2019-12" db="EMBL/GenBank/DDBJ databases">
        <title>Genome sequencing and annotation of Brassica cretica.</title>
        <authorList>
            <person name="Studholme D.J."/>
            <person name="Sarris P."/>
        </authorList>
    </citation>
    <scope>NUCLEOTIDE SEQUENCE</scope>
    <source>
        <strain evidence="8">PFS-109/04</strain>
        <tissue evidence="8">Leaf</tissue>
    </source>
</reference>
<dbReference type="SMART" id="SM00230">
    <property type="entry name" value="CysPc"/>
    <property type="match status" value="1"/>
</dbReference>
<feature type="domain" description="Calpain catalytic" evidence="7">
    <location>
        <begin position="139"/>
        <end position="275"/>
    </location>
</feature>
<organism evidence="8 9">
    <name type="scientific">Brassica cretica</name>
    <name type="common">Mustard</name>
    <dbReference type="NCBI Taxonomy" id="69181"/>
    <lineage>
        <taxon>Eukaryota</taxon>
        <taxon>Viridiplantae</taxon>
        <taxon>Streptophyta</taxon>
        <taxon>Embryophyta</taxon>
        <taxon>Tracheophyta</taxon>
        <taxon>Spermatophyta</taxon>
        <taxon>Magnoliopsida</taxon>
        <taxon>eudicotyledons</taxon>
        <taxon>Gunneridae</taxon>
        <taxon>Pentapetalae</taxon>
        <taxon>rosids</taxon>
        <taxon>malvids</taxon>
        <taxon>Brassicales</taxon>
        <taxon>Brassicaceae</taxon>
        <taxon>Brassiceae</taxon>
        <taxon>Brassica</taxon>
    </lineage>
</organism>
<feature type="domain" description="Calpain catalytic" evidence="7">
    <location>
        <begin position="436"/>
        <end position="672"/>
    </location>
</feature>
<evidence type="ECO:0000256" key="3">
    <source>
        <dbReference type="ARBA" id="ARBA00022801"/>
    </source>
</evidence>
<dbReference type="Gene3D" id="2.60.120.380">
    <property type="match status" value="1"/>
</dbReference>
<dbReference type="SUPFAM" id="SSF49758">
    <property type="entry name" value="Calpain large subunit, middle domain (domain III)"/>
    <property type="match status" value="1"/>
</dbReference>
<dbReference type="Proteomes" id="UP000712600">
    <property type="component" value="Unassembled WGS sequence"/>
</dbReference>
<dbReference type="InterPro" id="IPR022683">
    <property type="entry name" value="Calpain_III"/>
</dbReference>
<dbReference type="SMART" id="SM00720">
    <property type="entry name" value="calpain_III"/>
    <property type="match status" value="1"/>
</dbReference>
<evidence type="ECO:0000313" key="8">
    <source>
        <dbReference type="EMBL" id="KAF3514474.1"/>
    </source>
</evidence>
<dbReference type="GO" id="GO:0004198">
    <property type="term" value="F:calcium-dependent cysteine-type endopeptidase activity"/>
    <property type="evidence" value="ECO:0007669"/>
    <property type="project" value="InterPro"/>
</dbReference>
<accession>A0A8S9P9Y2</accession>